<dbReference type="PATRIC" id="fig|759362.5.peg.1761"/>
<dbReference type="PROSITE" id="PS51819">
    <property type="entry name" value="VOC"/>
    <property type="match status" value="1"/>
</dbReference>
<accession>F9YAM0</accession>
<organism evidence="2 3">
    <name type="scientific">Ketogulonicigenium vulgare (strain WSH-001)</name>
    <dbReference type="NCBI Taxonomy" id="759362"/>
    <lineage>
        <taxon>Bacteria</taxon>
        <taxon>Pseudomonadati</taxon>
        <taxon>Pseudomonadota</taxon>
        <taxon>Alphaproteobacteria</taxon>
        <taxon>Rhodobacterales</taxon>
        <taxon>Roseobacteraceae</taxon>
        <taxon>Ketogulonicigenium</taxon>
    </lineage>
</organism>
<dbReference type="SUPFAM" id="SSF54593">
    <property type="entry name" value="Glyoxalase/Bleomycin resistance protein/Dihydroxybiphenyl dioxygenase"/>
    <property type="match status" value="2"/>
</dbReference>
<evidence type="ECO:0000259" key="1">
    <source>
        <dbReference type="PROSITE" id="PS51819"/>
    </source>
</evidence>
<dbReference type="KEGG" id="kvl:KVU_1712"/>
<dbReference type="GO" id="GO:0051213">
    <property type="term" value="F:dioxygenase activity"/>
    <property type="evidence" value="ECO:0007669"/>
    <property type="project" value="UniProtKB-KW"/>
</dbReference>
<dbReference type="PANTHER" id="PTHR33993">
    <property type="entry name" value="GLYOXALASE-RELATED"/>
    <property type="match status" value="1"/>
</dbReference>
<dbReference type="CDD" id="cd07247">
    <property type="entry name" value="SgaA_N_like"/>
    <property type="match status" value="2"/>
</dbReference>
<dbReference type="EMBL" id="CP002018">
    <property type="protein sequence ID" value="AEM41551.1"/>
    <property type="molecule type" value="Genomic_DNA"/>
</dbReference>
<dbReference type="HOGENOM" id="CLU_069623_3_0_5"/>
<keyword evidence="2" id="KW-0223">Dioxygenase</keyword>
<dbReference type="eggNOG" id="COG3324">
    <property type="taxonomic scope" value="Bacteria"/>
</dbReference>
<dbReference type="InterPro" id="IPR004360">
    <property type="entry name" value="Glyas_Fos-R_dOase_dom"/>
</dbReference>
<feature type="domain" description="VOC" evidence="1">
    <location>
        <begin position="6"/>
        <end position="121"/>
    </location>
</feature>
<dbReference type="InterPro" id="IPR037523">
    <property type="entry name" value="VOC_core"/>
</dbReference>
<gene>
    <name evidence="2" type="ordered locus">KVU_1712</name>
</gene>
<protein>
    <submittedName>
        <fullName evidence="2">Glyoxalase/Bleomycin resistance protein/dioxygenase domain protein</fullName>
    </submittedName>
</protein>
<keyword evidence="3" id="KW-1185">Reference proteome</keyword>
<dbReference type="AlphaFoldDB" id="F9YAM0"/>
<dbReference type="PANTHER" id="PTHR33993:SF14">
    <property type="entry name" value="GB|AAF24581.1"/>
    <property type="match status" value="1"/>
</dbReference>
<dbReference type="Proteomes" id="UP000000692">
    <property type="component" value="Chromosome"/>
</dbReference>
<evidence type="ECO:0000313" key="2">
    <source>
        <dbReference type="EMBL" id="AEM41551.1"/>
    </source>
</evidence>
<sequence length="265" mass="28307">MGYQGTPCWYELGTEDIRAAGQFYRKIFGWQMIDGGMEEMDYHLGKSGEEMVAGFMSTADQEDPPPPNWLIYFAADDCDKTAADIKAAGGQIYRGPDDIPGTGRYAIAADPQGAVFGILQADMSEMSVDDIAKVDAGDGAFNQNKAGHGNWNELMTTDPIAAFDFYAGLFPWSKSQAMDMGDMGKYQLFSHKGADIGAFQGLGNAPVPAWLPYFGVDGSVGAVVQTIQEAGGLVHHGPSEVPGPAYIAIAQDPQGAWFAIVGPDK</sequence>
<dbReference type="InterPro" id="IPR029068">
    <property type="entry name" value="Glyas_Bleomycin-R_OHBP_Dase"/>
</dbReference>
<dbReference type="RefSeq" id="WP_013384907.1">
    <property type="nucleotide sequence ID" value="NC_017384.1"/>
</dbReference>
<evidence type="ECO:0000313" key="3">
    <source>
        <dbReference type="Proteomes" id="UP000000692"/>
    </source>
</evidence>
<proteinExistence type="predicted"/>
<dbReference type="Pfam" id="PF00903">
    <property type="entry name" value="Glyoxalase"/>
    <property type="match status" value="1"/>
</dbReference>
<keyword evidence="2" id="KW-0560">Oxidoreductase</keyword>
<dbReference type="InterPro" id="IPR052164">
    <property type="entry name" value="Anthracycline_SecMetBiosynth"/>
</dbReference>
<dbReference type="OrthoDB" id="9793039at2"/>
<reference evidence="2 3" key="1">
    <citation type="journal article" date="2011" name="J. Bacteriol.">
        <title>Complete genome sequence of the industrial strain Ketogulonicigenium vulgare WSH-001.</title>
        <authorList>
            <person name="Liu L."/>
            <person name="Li Y."/>
            <person name="Zhang J."/>
            <person name="Zhou Z."/>
            <person name="Liu J."/>
            <person name="Li X."/>
            <person name="Zhou J."/>
            <person name="Du G."/>
            <person name="Wang L."/>
            <person name="Chen J."/>
        </authorList>
    </citation>
    <scope>NUCLEOTIDE SEQUENCE [LARGE SCALE GENOMIC DNA]</scope>
    <source>
        <strain evidence="2 3">WSH-001</strain>
    </source>
</reference>
<name>F9YAM0_KETVW</name>
<dbReference type="Gene3D" id="3.10.180.10">
    <property type="entry name" value="2,3-Dihydroxybiphenyl 1,2-Dioxygenase, domain 1"/>
    <property type="match status" value="2"/>
</dbReference>